<evidence type="ECO:0000259" key="5">
    <source>
        <dbReference type="Pfam" id="PF00535"/>
    </source>
</evidence>
<dbReference type="PANTHER" id="PTHR43179:SF12">
    <property type="entry name" value="GALACTOFURANOSYLTRANSFERASE GLFT2"/>
    <property type="match status" value="1"/>
</dbReference>
<proteinExistence type="inferred from homology"/>
<dbReference type="CDD" id="cd04185">
    <property type="entry name" value="GT_2_like_b"/>
    <property type="match status" value="1"/>
</dbReference>
<evidence type="ECO:0000256" key="1">
    <source>
        <dbReference type="ARBA" id="ARBA00004776"/>
    </source>
</evidence>
<protein>
    <submittedName>
        <fullName evidence="6">Glycosyl transferase, family 2</fullName>
    </submittedName>
</protein>
<keyword evidence="4 6" id="KW-0808">Transferase</keyword>
<sequence>MIESSETATRGAVCAAVVTYNRKDLLVECLDALLRQTHRLERIFVIDNASTDGTQELLRQRGLLDEERLEHVLLEHNSGGAGGYARAVEVSRALDVDWIWLMDDDAEPSPDTLARLLAAPPAGDEATAALCPAVVSPDGTLQLGARGTFHGRPRPLAQQAYVHGGHPELGFATFVGMLVRNSVARATAPPRADFFIWADDYEWCFRLRRHGSLRLVAEVSILHKDVGHGFETRRSRLINRFTPLSYGATPWSGFWRNIAGVRNYVWVKKTYLGESALGAVGTVAQFALKALLYDERPLMRIPWIVRAGIDGRLGVFQTITPQEWALRLRSEERAG</sequence>
<dbReference type="SUPFAM" id="SSF53448">
    <property type="entry name" value="Nucleotide-diphospho-sugar transferases"/>
    <property type="match status" value="1"/>
</dbReference>
<evidence type="ECO:0000313" key="6">
    <source>
        <dbReference type="EMBL" id="CAA9530807.1"/>
    </source>
</evidence>
<dbReference type="AlphaFoldDB" id="A0A6J4TRN0"/>
<dbReference type="InterPro" id="IPR029044">
    <property type="entry name" value="Nucleotide-diphossugar_trans"/>
</dbReference>
<evidence type="ECO:0000256" key="3">
    <source>
        <dbReference type="ARBA" id="ARBA00022676"/>
    </source>
</evidence>
<dbReference type="InterPro" id="IPR001173">
    <property type="entry name" value="Glyco_trans_2-like"/>
</dbReference>
<comment type="pathway">
    <text evidence="1">Cell wall biogenesis; cell wall polysaccharide biosynthesis.</text>
</comment>
<name>A0A6J4TRN0_9ACTN</name>
<dbReference type="PANTHER" id="PTHR43179">
    <property type="entry name" value="RHAMNOSYLTRANSFERASE WBBL"/>
    <property type="match status" value="1"/>
</dbReference>
<organism evidence="6">
    <name type="scientific">uncultured Solirubrobacteraceae bacterium</name>
    <dbReference type="NCBI Taxonomy" id="1162706"/>
    <lineage>
        <taxon>Bacteria</taxon>
        <taxon>Bacillati</taxon>
        <taxon>Actinomycetota</taxon>
        <taxon>Thermoleophilia</taxon>
        <taxon>Solirubrobacterales</taxon>
        <taxon>Solirubrobacteraceae</taxon>
        <taxon>environmental samples</taxon>
    </lineage>
</organism>
<reference evidence="6" key="1">
    <citation type="submission" date="2020-02" db="EMBL/GenBank/DDBJ databases">
        <authorList>
            <person name="Meier V. D."/>
        </authorList>
    </citation>
    <scope>NUCLEOTIDE SEQUENCE</scope>
    <source>
        <strain evidence="6">AVDCRST_MAG67</strain>
    </source>
</reference>
<keyword evidence="3" id="KW-0328">Glycosyltransferase</keyword>
<accession>A0A6J4TRN0</accession>
<feature type="domain" description="Glycosyltransferase 2-like" evidence="5">
    <location>
        <begin position="16"/>
        <end position="182"/>
    </location>
</feature>
<evidence type="ECO:0000256" key="4">
    <source>
        <dbReference type="ARBA" id="ARBA00022679"/>
    </source>
</evidence>
<dbReference type="Pfam" id="PF00535">
    <property type="entry name" value="Glycos_transf_2"/>
    <property type="match status" value="1"/>
</dbReference>
<dbReference type="Gene3D" id="3.90.550.10">
    <property type="entry name" value="Spore Coat Polysaccharide Biosynthesis Protein SpsA, Chain A"/>
    <property type="match status" value="1"/>
</dbReference>
<evidence type="ECO:0000256" key="2">
    <source>
        <dbReference type="ARBA" id="ARBA00006739"/>
    </source>
</evidence>
<dbReference type="EMBL" id="CADCVQ010000167">
    <property type="protein sequence ID" value="CAA9530807.1"/>
    <property type="molecule type" value="Genomic_DNA"/>
</dbReference>
<dbReference type="GO" id="GO:0016757">
    <property type="term" value="F:glycosyltransferase activity"/>
    <property type="evidence" value="ECO:0007669"/>
    <property type="project" value="UniProtKB-KW"/>
</dbReference>
<gene>
    <name evidence="6" type="ORF">AVDCRST_MAG67-4142</name>
</gene>
<comment type="similarity">
    <text evidence="2">Belongs to the glycosyltransferase 2 family.</text>
</comment>